<evidence type="ECO:0000313" key="13">
    <source>
        <dbReference type="EMBL" id="KAK6361105.1"/>
    </source>
</evidence>
<dbReference type="EMBL" id="JAVHNS010000002">
    <property type="protein sequence ID" value="KAK6361105.1"/>
    <property type="molecule type" value="Genomic_DNA"/>
</dbReference>
<comment type="caution">
    <text evidence="13">The sequence shown here is derived from an EMBL/GenBank/DDBJ whole genome shotgun (WGS) entry which is preliminary data.</text>
</comment>
<accession>A0AAV9VGH4</accession>
<dbReference type="Pfam" id="PF07960">
    <property type="entry name" value="CBP4"/>
    <property type="match status" value="1"/>
</dbReference>
<keyword evidence="14" id="KW-1185">Reference proteome</keyword>
<evidence type="ECO:0000256" key="12">
    <source>
        <dbReference type="SAM" id="MobiDB-lite"/>
    </source>
</evidence>
<evidence type="ECO:0000313" key="14">
    <source>
        <dbReference type="Proteomes" id="UP001373714"/>
    </source>
</evidence>
<dbReference type="GO" id="GO:0034551">
    <property type="term" value="P:mitochondrial respiratory chain complex III assembly"/>
    <property type="evidence" value="ECO:0007669"/>
    <property type="project" value="TreeGrafter"/>
</dbReference>
<feature type="region of interest" description="Disordered" evidence="12">
    <location>
        <begin position="91"/>
        <end position="126"/>
    </location>
</feature>
<evidence type="ECO:0000256" key="4">
    <source>
        <dbReference type="ARBA" id="ARBA00022792"/>
    </source>
</evidence>
<protein>
    <recommendedName>
        <fullName evidence="10 11">Cytochrome b mRNA-processing protein 4</fullName>
    </recommendedName>
</protein>
<keyword evidence="6 11" id="KW-0496">Mitochondrion</keyword>
<evidence type="ECO:0000256" key="3">
    <source>
        <dbReference type="ARBA" id="ARBA00022692"/>
    </source>
</evidence>
<proteinExistence type="inferred from homology"/>
<keyword evidence="3 11" id="KW-0812">Transmembrane</keyword>
<reference evidence="13 14" key="1">
    <citation type="submission" date="2019-10" db="EMBL/GenBank/DDBJ databases">
        <authorList>
            <person name="Palmer J.M."/>
        </authorList>
    </citation>
    <scope>NUCLEOTIDE SEQUENCE [LARGE SCALE GENOMIC DNA]</scope>
    <source>
        <strain evidence="13 14">TWF730</strain>
    </source>
</reference>
<name>A0AAV9VGH4_9PEZI</name>
<dbReference type="AlphaFoldDB" id="A0AAV9VGH4"/>
<evidence type="ECO:0000256" key="7">
    <source>
        <dbReference type="ARBA" id="ARBA00023136"/>
    </source>
</evidence>
<feature type="transmembrane region" description="Helical" evidence="11">
    <location>
        <begin position="12"/>
        <end position="31"/>
    </location>
</feature>
<keyword evidence="8 11" id="KW-0143">Chaperone</keyword>
<evidence type="ECO:0000256" key="8">
    <source>
        <dbReference type="ARBA" id="ARBA00023186"/>
    </source>
</evidence>
<evidence type="ECO:0000256" key="5">
    <source>
        <dbReference type="ARBA" id="ARBA00022989"/>
    </source>
</evidence>
<evidence type="ECO:0000256" key="6">
    <source>
        <dbReference type="ARBA" id="ARBA00023128"/>
    </source>
</evidence>
<evidence type="ECO:0000256" key="11">
    <source>
        <dbReference type="RuleBase" id="RU368005"/>
    </source>
</evidence>
<dbReference type="InterPro" id="IPR012420">
    <property type="entry name" value="Cbp4"/>
</dbReference>
<evidence type="ECO:0000256" key="10">
    <source>
        <dbReference type="ARBA" id="ARBA00031521"/>
    </source>
</evidence>
<gene>
    <name evidence="13" type="ORF">TWF730_004852</name>
</gene>
<evidence type="ECO:0000256" key="1">
    <source>
        <dbReference type="ARBA" id="ARBA00004434"/>
    </source>
</evidence>
<evidence type="ECO:0000256" key="9">
    <source>
        <dbReference type="ARBA" id="ARBA00025413"/>
    </source>
</evidence>
<dbReference type="GO" id="GO:0005743">
    <property type="term" value="C:mitochondrial inner membrane"/>
    <property type="evidence" value="ECO:0007669"/>
    <property type="project" value="UniProtKB-SubCell"/>
</dbReference>
<comment type="subcellular location">
    <subcellularLocation>
        <location evidence="1 11">Mitochondrion inner membrane</location>
        <topology evidence="1 11">Single-pass membrane protein</topology>
    </subcellularLocation>
</comment>
<keyword evidence="4 11" id="KW-0999">Mitochondrion inner membrane</keyword>
<dbReference type="PANTHER" id="PTHR28202:SF1">
    <property type="entry name" value="ASSEMBLY FACTOR CBP4"/>
    <property type="match status" value="1"/>
</dbReference>
<organism evidence="13 14">
    <name type="scientific">Orbilia blumenaviensis</name>
    <dbReference type="NCBI Taxonomy" id="1796055"/>
    <lineage>
        <taxon>Eukaryota</taxon>
        <taxon>Fungi</taxon>
        <taxon>Dikarya</taxon>
        <taxon>Ascomycota</taxon>
        <taxon>Pezizomycotina</taxon>
        <taxon>Orbiliomycetes</taxon>
        <taxon>Orbiliales</taxon>
        <taxon>Orbiliaceae</taxon>
        <taxon>Orbilia</taxon>
    </lineage>
</organism>
<evidence type="ECO:0000256" key="2">
    <source>
        <dbReference type="ARBA" id="ARBA00006780"/>
    </source>
</evidence>
<keyword evidence="5 11" id="KW-1133">Transmembrane helix</keyword>
<dbReference type="PANTHER" id="PTHR28202">
    <property type="entry name" value="ASSEMBLY FACTOR CBP4"/>
    <property type="match status" value="1"/>
</dbReference>
<sequence length="126" mass="14757">MPSPRMWTYAKMAAASAVMIIGGPALVLYVMPSEEELFNRYSPELQKKVLEERPRRQREMQEFFDQLKEYSKSDKPIWVLQEEDAKRRRKEAVQAELRRQKEEAARRASMLSEQLEGQAPANRTLA</sequence>
<dbReference type="Proteomes" id="UP001373714">
    <property type="component" value="Unassembled WGS sequence"/>
</dbReference>
<feature type="compositionally biased region" description="Basic and acidic residues" evidence="12">
    <location>
        <begin position="91"/>
        <end position="106"/>
    </location>
</feature>
<comment type="similarity">
    <text evidence="2 11">Belongs to the CBP4 family.</text>
</comment>
<comment type="function">
    <text evidence="9 11">Essential for the assembly of ubiquinol-cytochrome c reductase. It has a direct effect on the correct occurrence of the Rieske protein, core 4, core 5 and apocytochrome b.</text>
</comment>
<keyword evidence="7 11" id="KW-0472">Membrane</keyword>